<evidence type="ECO:0000313" key="2">
    <source>
        <dbReference type="EMBL" id="PPK95481.1"/>
    </source>
</evidence>
<keyword evidence="3" id="KW-1185">Reference proteome</keyword>
<organism evidence="2 3">
    <name type="scientific">Nonlabens xylanidelens</name>
    <dbReference type="NCBI Taxonomy" id="191564"/>
    <lineage>
        <taxon>Bacteria</taxon>
        <taxon>Pseudomonadati</taxon>
        <taxon>Bacteroidota</taxon>
        <taxon>Flavobacteriia</taxon>
        <taxon>Flavobacteriales</taxon>
        <taxon>Flavobacteriaceae</taxon>
        <taxon>Nonlabens</taxon>
    </lineage>
</organism>
<reference evidence="2 3" key="1">
    <citation type="submission" date="2018-02" db="EMBL/GenBank/DDBJ databases">
        <title>Genomic Encyclopedia of Archaeal and Bacterial Type Strains, Phase II (KMG-II): from individual species to whole genera.</title>
        <authorList>
            <person name="Goeker M."/>
        </authorList>
    </citation>
    <scope>NUCLEOTIDE SEQUENCE [LARGE SCALE GENOMIC DNA]</scope>
    <source>
        <strain evidence="2 3">DSM 16809</strain>
    </source>
</reference>
<evidence type="ECO:0000256" key="1">
    <source>
        <dbReference type="SAM" id="MobiDB-lite"/>
    </source>
</evidence>
<name>A0A2S6IMR6_9FLAO</name>
<gene>
    <name evidence="2" type="ORF">LY01_01069</name>
</gene>
<dbReference type="AlphaFoldDB" id="A0A2S6IMR6"/>
<proteinExistence type="predicted"/>
<sequence>MYKGSTSSVKKSVLGSGDITKI</sequence>
<dbReference type="EMBL" id="PTJE01000002">
    <property type="protein sequence ID" value="PPK95481.1"/>
    <property type="molecule type" value="Genomic_DNA"/>
</dbReference>
<feature type="compositionally biased region" description="Polar residues" evidence="1">
    <location>
        <begin position="1"/>
        <end position="10"/>
    </location>
</feature>
<evidence type="ECO:0000313" key="3">
    <source>
        <dbReference type="Proteomes" id="UP000239002"/>
    </source>
</evidence>
<comment type="caution">
    <text evidence="2">The sequence shown here is derived from an EMBL/GenBank/DDBJ whole genome shotgun (WGS) entry which is preliminary data.</text>
</comment>
<feature type="region of interest" description="Disordered" evidence="1">
    <location>
        <begin position="1"/>
        <end position="22"/>
    </location>
</feature>
<accession>A0A2S6IMR6</accession>
<dbReference type="Proteomes" id="UP000239002">
    <property type="component" value="Unassembled WGS sequence"/>
</dbReference>
<protein>
    <submittedName>
        <fullName evidence="2">Uncharacterized protein</fullName>
    </submittedName>
</protein>